<dbReference type="GO" id="GO:0005975">
    <property type="term" value="P:carbohydrate metabolic process"/>
    <property type="evidence" value="ECO:0007669"/>
    <property type="project" value="InterPro"/>
</dbReference>
<dbReference type="Gene3D" id="2.60.40.10">
    <property type="entry name" value="Immunoglobulins"/>
    <property type="match status" value="1"/>
</dbReference>
<evidence type="ECO:0000256" key="1">
    <source>
        <dbReference type="SAM" id="SignalP"/>
    </source>
</evidence>
<dbReference type="InterPro" id="IPR050583">
    <property type="entry name" value="Mycobacterial_A85_antigen"/>
</dbReference>
<evidence type="ECO:0000313" key="3">
    <source>
        <dbReference type="EMBL" id="RZU42631.1"/>
    </source>
</evidence>
<comment type="caution">
    <text evidence="3">The sequence shown here is derived from an EMBL/GenBank/DDBJ whole genome shotgun (WGS) entry which is preliminary data.</text>
</comment>
<dbReference type="GO" id="GO:0016747">
    <property type="term" value="F:acyltransferase activity, transferring groups other than amino-acyl groups"/>
    <property type="evidence" value="ECO:0007669"/>
    <property type="project" value="TreeGrafter"/>
</dbReference>
<dbReference type="Gene3D" id="3.40.50.1820">
    <property type="entry name" value="alpha/beta hydrolase"/>
    <property type="match status" value="1"/>
</dbReference>
<dbReference type="Pfam" id="PF02922">
    <property type="entry name" value="CBM_48"/>
    <property type="match status" value="1"/>
</dbReference>
<organism evidence="3 4">
    <name type="scientific">Edaphobacter modestus</name>
    <dbReference type="NCBI Taxonomy" id="388466"/>
    <lineage>
        <taxon>Bacteria</taxon>
        <taxon>Pseudomonadati</taxon>
        <taxon>Acidobacteriota</taxon>
        <taxon>Terriglobia</taxon>
        <taxon>Terriglobales</taxon>
        <taxon>Acidobacteriaceae</taxon>
        <taxon>Edaphobacter</taxon>
    </lineage>
</organism>
<dbReference type="PANTHER" id="PTHR48098">
    <property type="entry name" value="ENTEROCHELIN ESTERASE-RELATED"/>
    <property type="match status" value="1"/>
</dbReference>
<gene>
    <name evidence="3" type="ORF">BDD14_4222</name>
</gene>
<name>A0A4Q7YZC3_9BACT</name>
<reference evidence="3 4" key="1">
    <citation type="submission" date="2019-02" db="EMBL/GenBank/DDBJ databases">
        <title>Genomic Encyclopedia of Archaeal and Bacterial Type Strains, Phase II (KMG-II): from individual species to whole genera.</title>
        <authorList>
            <person name="Goeker M."/>
        </authorList>
    </citation>
    <scope>NUCLEOTIDE SEQUENCE [LARGE SCALE GENOMIC DNA]</scope>
    <source>
        <strain evidence="3 4">DSM 18101</strain>
    </source>
</reference>
<proteinExistence type="predicted"/>
<sequence>MRIGGILSALLWCAMPLTALATPDFRSTEVHADRSVTFRFYEPHAARVDLVLENRADRLPMQKSADGVWSVTTASLRPEIYGYRFAIDGQARTVHDPQNQIRRYGNDLLLIPGKPPQPWEEAGSPTGAVRSHSYTSKVVTGLPGNRSEFVVYTPPGYDLKAKPYPVLYLLHVWGDRSDSWNQFGQANLILDNLIAQGKARSMVVVMPLGYGERKFADDYGLWGDHVAVERNLRLFEKALLTEVMPQVESIYNVRKDAVGTAILGASMGGLESTVIGLSHPDRFGWVGGESSALINLDFDTEIPSFTKSARPVWMVCGREDELLESNRRLATWLQGKGQAVRFEEPEGTHSYIVWREGLVQFASTIF</sequence>
<feature type="domain" description="Glycoside hydrolase family 13 N-terminal" evidence="2">
    <location>
        <begin position="33"/>
        <end position="97"/>
    </location>
</feature>
<accession>A0A4Q7YZC3</accession>
<feature type="chain" id="PRO_5020524476" evidence="1">
    <location>
        <begin position="22"/>
        <end position="366"/>
    </location>
</feature>
<dbReference type="Pfam" id="PF00756">
    <property type="entry name" value="Esterase"/>
    <property type="match status" value="1"/>
</dbReference>
<dbReference type="InterPro" id="IPR000801">
    <property type="entry name" value="Esterase-like"/>
</dbReference>
<dbReference type="GO" id="GO:0004553">
    <property type="term" value="F:hydrolase activity, hydrolyzing O-glycosyl compounds"/>
    <property type="evidence" value="ECO:0007669"/>
    <property type="project" value="InterPro"/>
</dbReference>
<dbReference type="SUPFAM" id="SSF81296">
    <property type="entry name" value="E set domains"/>
    <property type="match status" value="1"/>
</dbReference>
<dbReference type="SUPFAM" id="SSF53474">
    <property type="entry name" value="alpha/beta-Hydrolases"/>
    <property type="match status" value="1"/>
</dbReference>
<keyword evidence="4" id="KW-1185">Reference proteome</keyword>
<dbReference type="InterPro" id="IPR004193">
    <property type="entry name" value="Glyco_hydro_13_N"/>
</dbReference>
<dbReference type="InterPro" id="IPR014756">
    <property type="entry name" value="Ig_E-set"/>
</dbReference>
<dbReference type="AlphaFoldDB" id="A0A4Q7YZC3"/>
<evidence type="ECO:0000313" key="4">
    <source>
        <dbReference type="Proteomes" id="UP000292958"/>
    </source>
</evidence>
<keyword evidence="1" id="KW-0732">Signal</keyword>
<dbReference type="EMBL" id="SHKW01000001">
    <property type="protein sequence ID" value="RZU42631.1"/>
    <property type="molecule type" value="Genomic_DNA"/>
</dbReference>
<protein>
    <submittedName>
        <fullName evidence="3">Enterochelin esterase family protein</fullName>
    </submittedName>
</protein>
<dbReference type="PANTHER" id="PTHR48098:SF1">
    <property type="entry name" value="DIACYLGLYCEROL ACYLTRANSFERASE_MYCOLYLTRANSFERASE AG85A"/>
    <property type="match status" value="1"/>
</dbReference>
<dbReference type="InterPro" id="IPR013783">
    <property type="entry name" value="Ig-like_fold"/>
</dbReference>
<dbReference type="InterPro" id="IPR029058">
    <property type="entry name" value="AB_hydrolase_fold"/>
</dbReference>
<dbReference type="RefSeq" id="WP_242618079.1">
    <property type="nucleotide sequence ID" value="NZ_SHKW01000001.1"/>
</dbReference>
<dbReference type="Proteomes" id="UP000292958">
    <property type="component" value="Unassembled WGS sequence"/>
</dbReference>
<evidence type="ECO:0000259" key="2">
    <source>
        <dbReference type="Pfam" id="PF02922"/>
    </source>
</evidence>
<feature type="signal peptide" evidence="1">
    <location>
        <begin position="1"/>
        <end position="21"/>
    </location>
</feature>